<keyword evidence="7" id="KW-0482">Metalloprotease</keyword>
<evidence type="ECO:0000256" key="8">
    <source>
        <dbReference type="ARBA" id="ARBA00023285"/>
    </source>
</evidence>
<evidence type="ECO:0000259" key="9">
    <source>
        <dbReference type="Pfam" id="PF07687"/>
    </source>
</evidence>
<keyword evidence="6" id="KW-0862">Zinc</keyword>
<dbReference type="PANTHER" id="PTHR43501:SF1">
    <property type="entry name" value="CYTOSOL NON-SPECIFIC DIPEPTIDASE"/>
    <property type="match status" value="1"/>
</dbReference>
<evidence type="ECO:0000256" key="1">
    <source>
        <dbReference type="ARBA" id="ARBA00001941"/>
    </source>
</evidence>
<evidence type="ECO:0000313" key="10">
    <source>
        <dbReference type="EMBL" id="CAD7567357.1"/>
    </source>
</evidence>
<dbReference type="FunFam" id="3.40.630.10:FF:000015">
    <property type="entry name" value="Aminoacyl-histidine dipeptidase PepD"/>
    <property type="match status" value="1"/>
</dbReference>
<dbReference type="PRINTS" id="PR00934">
    <property type="entry name" value="XHISDIPTASE"/>
</dbReference>
<dbReference type="GO" id="GO:0046872">
    <property type="term" value="F:metal ion binding"/>
    <property type="evidence" value="ECO:0007669"/>
    <property type="project" value="UniProtKB-KW"/>
</dbReference>
<dbReference type="GO" id="GO:0006508">
    <property type="term" value="P:proteolysis"/>
    <property type="evidence" value="ECO:0007669"/>
    <property type="project" value="UniProtKB-KW"/>
</dbReference>
<name>A0A7R9IUS3_TIMCA</name>
<evidence type="ECO:0000256" key="6">
    <source>
        <dbReference type="ARBA" id="ARBA00022833"/>
    </source>
</evidence>
<evidence type="ECO:0000256" key="3">
    <source>
        <dbReference type="ARBA" id="ARBA00022670"/>
    </source>
</evidence>
<organism evidence="10">
    <name type="scientific">Timema californicum</name>
    <name type="common">California timema</name>
    <name type="synonym">Walking stick</name>
    <dbReference type="NCBI Taxonomy" id="61474"/>
    <lineage>
        <taxon>Eukaryota</taxon>
        <taxon>Metazoa</taxon>
        <taxon>Ecdysozoa</taxon>
        <taxon>Arthropoda</taxon>
        <taxon>Hexapoda</taxon>
        <taxon>Insecta</taxon>
        <taxon>Pterygota</taxon>
        <taxon>Neoptera</taxon>
        <taxon>Polyneoptera</taxon>
        <taxon>Phasmatodea</taxon>
        <taxon>Timematodea</taxon>
        <taxon>Timematoidea</taxon>
        <taxon>Timematidae</taxon>
        <taxon>Timema</taxon>
    </lineage>
</organism>
<dbReference type="InterPro" id="IPR001160">
    <property type="entry name" value="Peptidase_M20C"/>
</dbReference>
<evidence type="ECO:0000256" key="4">
    <source>
        <dbReference type="ARBA" id="ARBA00022723"/>
    </source>
</evidence>
<dbReference type="PIRSF" id="PIRSF016599">
    <property type="entry name" value="Xaa-His_dipept"/>
    <property type="match status" value="1"/>
</dbReference>
<accession>A0A7R9IUS3</accession>
<dbReference type="CDD" id="cd03890">
    <property type="entry name" value="M20_pepD"/>
    <property type="match status" value="1"/>
</dbReference>
<dbReference type="SUPFAM" id="SSF53187">
    <property type="entry name" value="Zn-dependent exopeptidases"/>
    <property type="match status" value="1"/>
</dbReference>
<sequence>MCNGEKVARDYKERPVVSELSQLSPQPLWDIFAKICSIPHPSFHEEALASYIVGWAKEQGFWCERDQVGNILIRKPATAGMENRTPVALQAHLDMVPQKNNDTVHDFTKDPIQPWVDGEWVKARGTTLGADNGIGMASALAVLADNSLTHGPLEVLLTMTEETGMDGAFGLQPNWLQAEILINTDSEEEGEIYMGCAGGIDFVTTLPLTREAVPAEFQTLKLTLKGLRGGHSGADIHMGLGNANKLLARFLAAHAAELDLRLLAFSGGTLRNAIPREAFATVAVESHKADALKSAAAHFLSAIKNEHGIKEPNIALVTEPLAHQGDALNADSRDRFLNLLNSMPNGVIRNSDVAKGVVETSLNIGVVTMEADHAEINCLIRSLIDTGRDYVVQMLTSLGQLAGAQTKAKGGYPGWQPDADSAIMALTRQTYIALFDKTPNIQVIHAGLECGLFKKPYPEMDMVSIGPTITGPHSPDEQVHIESVGLYWKLLTTLLNVVPEK</sequence>
<dbReference type="Pfam" id="PF07687">
    <property type="entry name" value="M20_dimer"/>
    <property type="match status" value="1"/>
</dbReference>
<proteinExistence type="predicted"/>
<evidence type="ECO:0000256" key="5">
    <source>
        <dbReference type="ARBA" id="ARBA00022801"/>
    </source>
</evidence>
<evidence type="ECO:0000256" key="7">
    <source>
        <dbReference type="ARBA" id="ARBA00023049"/>
    </source>
</evidence>
<keyword evidence="5" id="KW-0378">Hydrolase</keyword>
<dbReference type="PANTHER" id="PTHR43501">
    <property type="entry name" value="CYTOSOL NON-SPECIFIC DIPEPTIDASE"/>
    <property type="match status" value="1"/>
</dbReference>
<dbReference type="Pfam" id="PF01546">
    <property type="entry name" value="Peptidase_M20"/>
    <property type="match status" value="1"/>
</dbReference>
<dbReference type="InterPro" id="IPR011650">
    <property type="entry name" value="Peptidase_M20_dimer"/>
</dbReference>
<keyword evidence="4" id="KW-0479">Metal-binding</keyword>
<keyword evidence="3" id="KW-0645">Protease</keyword>
<dbReference type="EMBL" id="OE179079">
    <property type="protein sequence ID" value="CAD7567357.1"/>
    <property type="molecule type" value="Genomic_DNA"/>
</dbReference>
<dbReference type="NCBIfam" id="TIGR01893">
    <property type="entry name" value="aa-his-dipept"/>
    <property type="match status" value="1"/>
</dbReference>
<dbReference type="InterPro" id="IPR002933">
    <property type="entry name" value="Peptidase_M20"/>
</dbReference>
<gene>
    <name evidence="10" type="ORF">TCMB3V08_LOCUS159</name>
</gene>
<comment type="cofactor">
    <cofactor evidence="2">
        <name>Zn(2+)</name>
        <dbReference type="ChEBI" id="CHEBI:29105"/>
    </cofactor>
</comment>
<dbReference type="FunFam" id="3.40.630.10:FF:000018">
    <property type="entry name" value="Aminoacyl-histidine dipeptidase PepD"/>
    <property type="match status" value="1"/>
</dbReference>
<feature type="domain" description="Peptidase M20 dimerisation" evidence="9">
    <location>
        <begin position="223"/>
        <end position="306"/>
    </location>
</feature>
<dbReference type="GO" id="GO:0070573">
    <property type="term" value="F:metallodipeptidase activity"/>
    <property type="evidence" value="ECO:0007669"/>
    <property type="project" value="TreeGrafter"/>
</dbReference>
<evidence type="ECO:0000256" key="2">
    <source>
        <dbReference type="ARBA" id="ARBA00001947"/>
    </source>
</evidence>
<comment type="cofactor">
    <cofactor evidence="1">
        <name>Co(2+)</name>
        <dbReference type="ChEBI" id="CHEBI:48828"/>
    </cofactor>
</comment>
<keyword evidence="8" id="KW-0170">Cobalt</keyword>
<reference evidence="10" key="1">
    <citation type="submission" date="2020-11" db="EMBL/GenBank/DDBJ databases">
        <authorList>
            <person name="Tran Van P."/>
        </authorList>
    </citation>
    <scope>NUCLEOTIDE SEQUENCE</scope>
</reference>
<protein>
    <submittedName>
        <fullName evidence="10">(California timema) hypothetical protein</fullName>
    </submittedName>
</protein>
<dbReference type="AlphaFoldDB" id="A0A7R9IUS3"/>
<dbReference type="Gene3D" id="3.40.630.10">
    <property type="entry name" value="Zn peptidases"/>
    <property type="match status" value="2"/>
</dbReference>
<dbReference type="GO" id="GO:0005829">
    <property type="term" value="C:cytosol"/>
    <property type="evidence" value="ECO:0007669"/>
    <property type="project" value="TreeGrafter"/>
</dbReference>